<evidence type="ECO:0000259" key="5">
    <source>
        <dbReference type="Pfam" id="PF08531"/>
    </source>
</evidence>
<dbReference type="InterPro" id="IPR012341">
    <property type="entry name" value="6hp_glycosidase-like_sf"/>
</dbReference>
<dbReference type="PANTHER" id="PTHR33307:SF6">
    <property type="entry name" value="ALPHA-RHAMNOSIDASE (EUROFUNG)-RELATED"/>
    <property type="match status" value="1"/>
</dbReference>
<dbReference type="EMBL" id="JAHQCW010000009">
    <property type="protein sequence ID" value="MBU9736435.1"/>
    <property type="molecule type" value="Genomic_DNA"/>
</dbReference>
<organism evidence="8 9">
    <name type="scientific">Diplocloster agilis</name>
    <dbReference type="NCBI Taxonomy" id="2850323"/>
    <lineage>
        <taxon>Bacteria</taxon>
        <taxon>Bacillati</taxon>
        <taxon>Bacillota</taxon>
        <taxon>Clostridia</taxon>
        <taxon>Lachnospirales</taxon>
        <taxon>Lachnospiraceae</taxon>
        <taxon>Diplocloster</taxon>
    </lineage>
</organism>
<dbReference type="GO" id="GO:0030596">
    <property type="term" value="F:alpha-L-rhamnosidase activity"/>
    <property type="evidence" value="ECO:0007669"/>
    <property type="project" value="UniProtKB-EC"/>
</dbReference>
<dbReference type="Gene3D" id="2.60.420.10">
    <property type="entry name" value="Maltose phosphorylase, domain 3"/>
    <property type="match status" value="1"/>
</dbReference>
<dbReference type="RefSeq" id="WP_238721291.1">
    <property type="nucleotide sequence ID" value="NZ_JAHQCW010000009.1"/>
</dbReference>
<keyword evidence="3 8" id="KW-0378">Hydrolase</keyword>
<dbReference type="Proteomes" id="UP000712157">
    <property type="component" value="Unassembled WGS sequence"/>
</dbReference>
<dbReference type="InterPro" id="IPR035396">
    <property type="entry name" value="Bac_rhamnosid6H"/>
</dbReference>
<dbReference type="Pfam" id="PF08531">
    <property type="entry name" value="Bac_rhamnosid_N"/>
    <property type="match status" value="1"/>
</dbReference>
<dbReference type="PANTHER" id="PTHR33307">
    <property type="entry name" value="ALPHA-RHAMNOSIDASE (EUROFUNG)"/>
    <property type="match status" value="1"/>
</dbReference>
<feature type="domain" description="Alpha-L-rhamnosidase six-hairpin glycosidase" evidence="6">
    <location>
        <begin position="426"/>
        <end position="778"/>
    </location>
</feature>
<dbReference type="SUPFAM" id="SSF48208">
    <property type="entry name" value="Six-hairpin glycosidases"/>
    <property type="match status" value="1"/>
</dbReference>
<evidence type="ECO:0000313" key="8">
    <source>
        <dbReference type="EMBL" id="MBU9736435.1"/>
    </source>
</evidence>
<protein>
    <recommendedName>
        <fullName evidence="2">alpha-L-rhamnosidase</fullName>
        <ecNumber evidence="2">3.2.1.40</ecNumber>
    </recommendedName>
</protein>
<dbReference type="InterPro" id="IPR008902">
    <property type="entry name" value="Rhamnosid_concanavalin"/>
</dbReference>
<dbReference type="GO" id="GO:0005975">
    <property type="term" value="P:carbohydrate metabolic process"/>
    <property type="evidence" value="ECO:0007669"/>
    <property type="project" value="InterPro"/>
</dbReference>
<evidence type="ECO:0000259" key="6">
    <source>
        <dbReference type="Pfam" id="PF17389"/>
    </source>
</evidence>
<evidence type="ECO:0000313" key="9">
    <source>
        <dbReference type="Proteomes" id="UP000712157"/>
    </source>
</evidence>
<comment type="caution">
    <text evidence="8">The sequence shown here is derived from an EMBL/GenBank/DDBJ whole genome shotgun (WGS) entry which is preliminary data.</text>
</comment>
<feature type="domain" description="Bacterial alpha-L-rhamnosidase N-terminal" evidence="5">
    <location>
        <begin position="143"/>
        <end position="310"/>
    </location>
</feature>
<dbReference type="Pfam" id="PF25788">
    <property type="entry name" value="Ig_Rha78A_N"/>
    <property type="match status" value="1"/>
</dbReference>
<dbReference type="Pfam" id="PF17390">
    <property type="entry name" value="Bac_rhamnosid_C"/>
    <property type="match status" value="1"/>
</dbReference>
<dbReference type="Gene3D" id="2.60.120.260">
    <property type="entry name" value="Galactose-binding domain-like"/>
    <property type="match status" value="2"/>
</dbReference>
<dbReference type="Gene3D" id="2.60.40.10">
    <property type="entry name" value="Immunoglobulins"/>
    <property type="match status" value="1"/>
</dbReference>
<gene>
    <name evidence="8" type="ORF">KTH89_07795</name>
</gene>
<reference evidence="8" key="1">
    <citation type="submission" date="2021-06" db="EMBL/GenBank/DDBJ databases">
        <title>Description of novel taxa of the family Lachnospiraceae.</title>
        <authorList>
            <person name="Chaplin A.V."/>
            <person name="Sokolova S.R."/>
            <person name="Pikina A.P."/>
            <person name="Korzhanova M."/>
            <person name="Belova V."/>
            <person name="Korostin D."/>
            <person name="Efimov B.A."/>
        </authorList>
    </citation>
    <scope>NUCLEOTIDE SEQUENCE</scope>
    <source>
        <strain evidence="8">ASD5720</strain>
    </source>
</reference>
<dbReference type="InterPro" id="IPR016007">
    <property type="entry name" value="Alpha_rhamnosid"/>
</dbReference>
<evidence type="ECO:0000259" key="4">
    <source>
        <dbReference type="Pfam" id="PF05592"/>
    </source>
</evidence>
<comment type="catalytic activity">
    <reaction evidence="1">
        <text>Hydrolysis of terminal non-reducing alpha-L-rhamnose residues in alpha-L-rhamnosides.</text>
        <dbReference type="EC" id="3.2.1.40"/>
    </reaction>
</comment>
<dbReference type="InterPro" id="IPR013783">
    <property type="entry name" value="Ig-like_fold"/>
</dbReference>
<accession>A0A949K0B7</accession>
<evidence type="ECO:0000256" key="3">
    <source>
        <dbReference type="ARBA" id="ARBA00022801"/>
    </source>
</evidence>
<name>A0A949K0B7_9FIRM</name>
<dbReference type="Pfam" id="PF17389">
    <property type="entry name" value="Bac_rhamnosid6H"/>
    <property type="match status" value="1"/>
</dbReference>
<dbReference type="AlphaFoldDB" id="A0A949K0B7"/>
<proteinExistence type="predicted"/>
<dbReference type="PIRSF" id="PIRSF010631">
    <property type="entry name" value="A-rhamnsds"/>
    <property type="match status" value="1"/>
</dbReference>
<evidence type="ECO:0000256" key="1">
    <source>
        <dbReference type="ARBA" id="ARBA00001445"/>
    </source>
</evidence>
<dbReference type="Pfam" id="PF05592">
    <property type="entry name" value="Bac_rhamnosid"/>
    <property type="match status" value="1"/>
</dbReference>
<evidence type="ECO:0000256" key="2">
    <source>
        <dbReference type="ARBA" id="ARBA00012652"/>
    </source>
</evidence>
<sequence length="902" mass="102611">MLRIKEIRMDYEKKLMAVTQIPQFSWVIESDRPATLQTGYQLQISRADDFGDLIYDSGQKTAEDSAHVIPTISGYQPLVPYFARVRIWDNYGRSSEWSGTADFLFALPEGYRWKARFVSAESAVQAESSAGTYIRKEFTLKDKVNRAWAMVSALGLYEFYLNGGKVGDAELTPGWTAYEKQLLYQTWDVTDRLRPGKNAAAAVIGAGWYKGRIGESGRCLYGEQTAFFMELHIRYENGTDEIWCTDESWKGCPSPVRMAELYDGETYDARLEIPGFNRPGLSEEGWNPVCELDYPVPNLYPQKAALVRKQEIFPVKKIFRTPDGITCLDFGQNMAGIPGFRVQGKPGDLVELQCFEELDKEGNVYTDNLRSARQTIRYFCRGEGPEEHEPLFTYQGFRYVAVLRWPGEIVPEQFRAVAMYSSIDYTGTFRCGNPLLNRLVQNIRWSMKSNFVDIPTDCPQRDERLGWTGDAQIFCRTSAYLGNVYNFFEKWLRDLSLEQNEEGGVPHLIPDILCGRDQSDDWLLSQGIHSAAAWADAAVLIPWKLYLHYADRRILERQYAGMKSWIDFMTAHAENGIWNYQLQFGDWLALDAKEGSYFGATPNELTCTAYYAYSTGIFARVADILEHREDAVKYQKLYEEIRSVFKTNFFGPDGMMTADTQTAYALALCFDLVPDQWKTGAADRLAGLLEQNDGHMTTGFMGTPCLCPALSAQEKTKEAYRLLLRTDYPSWLYQVSQGATTVWEHLDGKKPDGNMWSADMNSFNHYAYGAVGEWLFETAAGIRICEENPGFRRILICPEICEELGNVEASCSSPYGDIEVRWECEEDQVTLEVQIPHNTTAQIRLNNVTELIEAKGCSRQKANFRTKNEVIKEAGSSKEKAERIDLEAGSGVHRIQYRVSQI</sequence>
<dbReference type="InterPro" id="IPR035398">
    <property type="entry name" value="Bac_rhamnosid_C"/>
</dbReference>
<dbReference type="EC" id="3.2.1.40" evidence="2"/>
<dbReference type="Gene3D" id="1.50.10.10">
    <property type="match status" value="1"/>
</dbReference>
<dbReference type="InterPro" id="IPR013737">
    <property type="entry name" value="Bac_rhamnosid_N"/>
</dbReference>
<keyword evidence="9" id="KW-1185">Reference proteome</keyword>
<feature type="domain" description="Alpha-L-rhamnosidase C-terminal" evidence="7">
    <location>
        <begin position="781"/>
        <end position="849"/>
    </location>
</feature>
<evidence type="ECO:0000259" key="7">
    <source>
        <dbReference type="Pfam" id="PF17390"/>
    </source>
</evidence>
<feature type="domain" description="Alpha-L-rhamnosidase concanavalin-like" evidence="4">
    <location>
        <begin position="320"/>
        <end position="420"/>
    </location>
</feature>
<dbReference type="InterPro" id="IPR008928">
    <property type="entry name" value="6-hairpin_glycosidase_sf"/>
</dbReference>